<protein>
    <recommendedName>
        <fullName evidence="3">histidine kinase</fullName>
        <ecNumber evidence="3">2.7.13.3</ecNumber>
    </recommendedName>
</protein>
<feature type="non-terminal residue" evidence="7">
    <location>
        <position position="64"/>
    </location>
</feature>
<organism evidence="7 8">
    <name type="scientific">Saccharothrix algeriensis</name>
    <dbReference type="NCBI Taxonomy" id="173560"/>
    <lineage>
        <taxon>Bacteria</taxon>
        <taxon>Bacillati</taxon>
        <taxon>Actinomycetota</taxon>
        <taxon>Actinomycetes</taxon>
        <taxon>Pseudonocardiales</taxon>
        <taxon>Pseudonocardiaceae</taxon>
        <taxon>Saccharothrix</taxon>
    </lineage>
</organism>
<keyword evidence="5" id="KW-0472">Membrane</keyword>
<proteinExistence type="predicted"/>
<dbReference type="InterPro" id="IPR003661">
    <property type="entry name" value="HisK_dim/P_dom"/>
</dbReference>
<dbReference type="GO" id="GO:0000155">
    <property type="term" value="F:phosphorelay sensor kinase activity"/>
    <property type="evidence" value="ECO:0007669"/>
    <property type="project" value="InterPro"/>
</dbReference>
<dbReference type="InterPro" id="IPR036097">
    <property type="entry name" value="HisK_dim/P_sf"/>
</dbReference>
<dbReference type="PROSITE" id="PS50885">
    <property type="entry name" value="HAMP"/>
    <property type="match status" value="1"/>
</dbReference>
<dbReference type="SUPFAM" id="SSF47384">
    <property type="entry name" value="Homodimeric domain of signal transducing histidine kinase"/>
    <property type="match status" value="1"/>
</dbReference>
<dbReference type="AlphaFoldDB" id="A0A8T8I250"/>
<comment type="subcellular location">
    <subcellularLocation>
        <location evidence="2">Cell membrane</location>
    </subcellularLocation>
</comment>
<gene>
    <name evidence="7" type="ORF">J7S33_03410</name>
</gene>
<evidence type="ECO:0000256" key="2">
    <source>
        <dbReference type="ARBA" id="ARBA00004236"/>
    </source>
</evidence>
<sequence length="64" mass="7337">MRWPDITEHDLSRRVPVPRRLNEVAHLAATVNANLDRLEVAVEDNRRFVADASHELRSPLAALR</sequence>
<name>A0A8T8I250_9PSEU</name>
<keyword evidence="4" id="KW-0812">Transmembrane</keyword>
<keyword evidence="5" id="KW-1133">Transmembrane helix</keyword>
<feature type="domain" description="HAMP" evidence="6">
    <location>
        <begin position="5"/>
        <end position="43"/>
    </location>
</feature>
<dbReference type="EMBL" id="CP072788">
    <property type="protein sequence ID" value="QTR04054.1"/>
    <property type="molecule type" value="Genomic_DNA"/>
</dbReference>
<dbReference type="InterPro" id="IPR003660">
    <property type="entry name" value="HAMP_dom"/>
</dbReference>
<dbReference type="CDD" id="cd00082">
    <property type="entry name" value="HisKA"/>
    <property type="match status" value="1"/>
</dbReference>
<evidence type="ECO:0000256" key="4">
    <source>
        <dbReference type="ARBA" id="ARBA00022692"/>
    </source>
</evidence>
<keyword evidence="7" id="KW-0418">Kinase</keyword>
<evidence type="ECO:0000259" key="6">
    <source>
        <dbReference type="PROSITE" id="PS50885"/>
    </source>
</evidence>
<accession>A0A8T8I250</accession>
<reference evidence="7" key="1">
    <citation type="submission" date="2021-04" db="EMBL/GenBank/DDBJ databases">
        <title>Saccharothrix algeriensis WGS.</title>
        <authorList>
            <person name="Stuskova K."/>
            <person name="Hakalova E."/>
            <person name="Tebbal A.B."/>
            <person name="Eichmeier A."/>
        </authorList>
    </citation>
    <scope>NUCLEOTIDE SEQUENCE</scope>
    <source>
        <strain evidence="7">NRRL B-24137</strain>
    </source>
</reference>
<dbReference type="EC" id="2.7.13.3" evidence="3"/>
<evidence type="ECO:0000256" key="5">
    <source>
        <dbReference type="ARBA" id="ARBA00022989"/>
    </source>
</evidence>
<dbReference type="Proteomes" id="UP000671828">
    <property type="component" value="Chromosome"/>
</dbReference>
<keyword evidence="7" id="KW-0808">Transferase</keyword>
<evidence type="ECO:0000313" key="8">
    <source>
        <dbReference type="Proteomes" id="UP000671828"/>
    </source>
</evidence>
<evidence type="ECO:0000256" key="3">
    <source>
        <dbReference type="ARBA" id="ARBA00012438"/>
    </source>
</evidence>
<evidence type="ECO:0000256" key="1">
    <source>
        <dbReference type="ARBA" id="ARBA00000085"/>
    </source>
</evidence>
<evidence type="ECO:0000313" key="7">
    <source>
        <dbReference type="EMBL" id="QTR04054.1"/>
    </source>
</evidence>
<comment type="catalytic activity">
    <reaction evidence="1">
        <text>ATP + protein L-histidine = ADP + protein N-phospho-L-histidine.</text>
        <dbReference type="EC" id="2.7.13.3"/>
    </reaction>
</comment>
<dbReference type="GO" id="GO:0005886">
    <property type="term" value="C:plasma membrane"/>
    <property type="evidence" value="ECO:0007669"/>
    <property type="project" value="UniProtKB-SubCell"/>
</dbReference>
<dbReference type="Gene3D" id="1.10.287.130">
    <property type="match status" value="1"/>
</dbReference>